<dbReference type="PROSITE" id="PS51007">
    <property type="entry name" value="CYTC"/>
    <property type="match status" value="1"/>
</dbReference>
<sequence length="527" mass="59239">MVIKNIYILFLLSTILSCNRTSEANRSDTREEDGAKLAARYCTSCHAFVPPEKLIKSSWKEDVLPAMGNRLGIYRNTKQRETLIEPGEGGQIVEAANIFPSTQAVSTEDWERIVDYFISRAPDAIPTFRTEPISIGLPHFEYKAYKLPSPMPLTSFVSILPETSQIAFGTTYGRSYTLNILNADLKNVQSYKMTALPIQYTKLKDDSYSITTIGKGLFPTDAREGWISHMAVRDLNTLTPEPKLVLNKLKRPVNIVYKDLNGDGLDDIVACEFGSYTGSLGWYENRKDKYQFHVLLGKPGATNVVIDDVDADGKPDILALMAQGDEGIFYFHNNGNGFDPAQLILRFSPLYGSTFFDYIDFNGDGVKDILYTSGDNADQTPFLKEYHGIYIFLGQRDFTFKQHFFHQLNGAYKAIAKDYDQDGDLDISAISYFPDYANAQEVGFIYLQNQGNMRFSVSTFAEMGIGRWIAMDANDYDRDGDVDIVLGSNISILPMGDATGINKRWLKEGVSLVVLENKVKQKKSRLR</sequence>
<reference evidence="7 8" key="1">
    <citation type="submission" date="2021-01" db="EMBL/GenBank/DDBJ databases">
        <title>Chryseolinea sp. Jin1 Genome sequencing and assembly.</title>
        <authorList>
            <person name="Kim I."/>
        </authorList>
    </citation>
    <scope>NUCLEOTIDE SEQUENCE [LARGE SCALE GENOMIC DNA]</scope>
    <source>
        <strain evidence="7 8">Jin1</strain>
    </source>
</reference>
<gene>
    <name evidence="7" type="ORF">JI741_21015</name>
</gene>
<dbReference type="InterPro" id="IPR036909">
    <property type="entry name" value="Cyt_c-like_dom_sf"/>
</dbReference>
<dbReference type="Gene3D" id="2.130.10.130">
    <property type="entry name" value="Integrin alpha, N-terminal"/>
    <property type="match status" value="1"/>
</dbReference>
<dbReference type="PANTHER" id="PTHR44103:SF1">
    <property type="entry name" value="PROPROTEIN CONVERTASE P"/>
    <property type="match status" value="1"/>
</dbReference>
<dbReference type="PANTHER" id="PTHR44103">
    <property type="entry name" value="PROPROTEIN CONVERTASE P"/>
    <property type="match status" value="1"/>
</dbReference>
<keyword evidence="8" id="KW-1185">Reference proteome</keyword>
<protein>
    <submittedName>
        <fullName evidence="7">VCBS repeat-containing protein</fullName>
    </submittedName>
</protein>
<dbReference type="Proteomes" id="UP000613030">
    <property type="component" value="Unassembled WGS sequence"/>
</dbReference>
<keyword evidence="4 5" id="KW-0408">Iron</keyword>
<accession>A0ABS1KW93</accession>
<evidence type="ECO:0000256" key="4">
    <source>
        <dbReference type="ARBA" id="ARBA00023004"/>
    </source>
</evidence>
<dbReference type="Pfam" id="PF13517">
    <property type="entry name" value="FG-GAP_3"/>
    <property type="match status" value="1"/>
</dbReference>
<evidence type="ECO:0000313" key="8">
    <source>
        <dbReference type="Proteomes" id="UP000613030"/>
    </source>
</evidence>
<evidence type="ECO:0000256" key="3">
    <source>
        <dbReference type="ARBA" id="ARBA00022729"/>
    </source>
</evidence>
<dbReference type="EMBL" id="JAERRB010000008">
    <property type="protein sequence ID" value="MBL0743725.1"/>
    <property type="molecule type" value="Genomic_DNA"/>
</dbReference>
<dbReference type="InterPro" id="IPR028994">
    <property type="entry name" value="Integrin_alpha_N"/>
</dbReference>
<evidence type="ECO:0000313" key="7">
    <source>
        <dbReference type="EMBL" id="MBL0743725.1"/>
    </source>
</evidence>
<name>A0ABS1KW93_9BACT</name>
<comment type="caution">
    <text evidence="7">The sequence shown here is derived from an EMBL/GenBank/DDBJ whole genome shotgun (WGS) entry which is preliminary data.</text>
</comment>
<dbReference type="InterPro" id="IPR009056">
    <property type="entry name" value="Cyt_c-like_dom"/>
</dbReference>
<dbReference type="SUPFAM" id="SSF69318">
    <property type="entry name" value="Integrin alpha N-terminal domain"/>
    <property type="match status" value="1"/>
</dbReference>
<evidence type="ECO:0000256" key="2">
    <source>
        <dbReference type="ARBA" id="ARBA00022723"/>
    </source>
</evidence>
<dbReference type="InterPro" id="IPR013517">
    <property type="entry name" value="FG-GAP"/>
</dbReference>
<keyword evidence="1 5" id="KW-0349">Heme</keyword>
<evidence type="ECO:0000256" key="5">
    <source>
        <dbReference type="PROSITE-ProRule" id="PRU00433"/>
    </source>
</evidence>
<keyword evidence="3" id="KW-0732">Signal</keyword>
<evidence type="ECO:0000256" key="1">
    <source>
        <dbReference type="ARBA" id="ARBA00022617"/>
    </source>
</evidence>
<dbReference type="SUPFAM" id="SSF46626">
    <property type="entry name" value="Cytochrome c"/>
    <property type="match status" value="1"/>
</dbReference>
<dbReference type="PROSITE" id="PS51257">
    <property type="entry name" value="PROKAR_LIPOPROTEIN"/>
    <property type="match status" value="1"/>
</dbReference>
<dbReference type="RefSeq" id="WP_202013130.1">
    <property type="nucleotide sequence ID" value="NZ_JAERRB010000008.1"/>
</dbReference>
<evidence type="ECO:0000259" key="6">
    <source>
        <dbReference type="PROSITE" id="PS51007"/>
    </source>
</evidence>
<feature type="domain" description="Cytochrome c" evidence="6">
    <location>
        <begin position="29"/>
        <end position="121"/>
    </location>
</feature>
<keyword evidence="2 5" id="KW-0479">Metal-binding</keyword>
<proteinExistence type="predicted"/>
<organism evidence="7 8">
    <name type="scientific">Chryseolinea lacunae</name>
    <dbReference type="NCBI Taxonomy" id="2801331"/>
    <lineage>
        <taxon>Bacteria</taxon>
        <taxon>Pseudomonadati</taxon>
        <taxon>Bacteroidota</taxon>
        <taxon>Cytophagia</taxon>
        <taxon>Cytophagales</taxon>
        <taxon>Fulvivirgaceae</taxon>
        <taxon>Chryseolinea</taxon>
    </lineage>
</organism>